<dbReference type="KEGG" id="spse:SULPSESMR1_04398"/>
<organism evidence="1 2">
    <name type="scientific">Pseudosulfitobacter pseudonitzschiae</name>
    <dbReference type="NCBI Taxonomy" id="1402135"/>
    <lineage>
        <taxon>Bacteria</taxon>
        <taxon>Pseudomonadati</taxon>
        <taxon>Pseudomonadota</taxon>
        <taxon>Alphaproteobacteria</taxon>
        <taxon>Rhodobacterales</taxon>
        <taxon>Roseobacteraceae</taxon>
        <taxon>Pseudosulfitobacter</taxon>
    </lineage>
</organism>
<proteinExistence type="predicted"/>
<dbReference type="EMBL" id="CP022418">
    <property type="protein sequence ID" value="ASM75121.1"/>
    <property type="molecule type" value="Genomic_DNA"/>
</dbReference>
<protein>
    <submittedName>
        <fullName evidence="1">Uncharacterized protein</fullName>
    </submittedName>
</protein>
<dbReference type="AlphaFoldDB" id="A0A221K7Z1"/>
<gene>
    <name evidence="1" type="ORF">SULPSESMR1_04398</name>
</gene>
<geneLocation type="plasmid" evidence="1 2">
    <name>pSMR1-3</name>
</geneLocation>
<name>A0A221K7Z1_9RHOB</name>
<evidence type="ECO:0000313" key="1">
    <source>
        <dbReference type="EMBL" id="ASM75121.1"/>
    </source>
</evidence>
<dbReference type="Proteomes" id="UP000199754">
    <property type="component" value="Plasmid pSMR1-3"/>
</dbReference>
<evidence type="ECO:0000313" key="2">
    <source>
        <dbReference type="Proteomes" id="UP000199754"/>
    </source>
</evidence>
<keyword evidence="1" id="KW-0614">Plasmid</keyword>
<reference evidence="1 2" key="1">
    <citation type="submission" date="2017-07" db="EMBL/GenBank/DDBJ databases">
        <title>Genome Sequence of Sulfitobacter pseudonitzschiae Strain SMR1 Isolated from a culture of the Diatom Skeletonema marinoi.</title>
        <authorList>
            <person name="Topel M."/>
            <person name="Pinder M.I.M."/>
            <person name="Johansson O.N."/>
            <person name="Kourtchenko O."/>
            <person name="Godhe A."/>
            <person name="Clarke A.K."/>
        </authorList>
    </citation>
    <scope>NUCLEOTIDE SEQUENCE [LARGE SCALE GENOMIC DNA]</scope>
    <source>
        <strain evidence="1 2">SMR1</strain>
        <plasmid evidence="1 2">pSMR1-3</plasmid>
    </source>
</reference>
<sequence length="36" mass="3941">MATWSPSAVIHHLRMLRYAPMAGLVKLHRNILAAGG</sequence>
<accession>A0A221K7Z1</accession>
<keyword evidence="2" id="KW-1185">Reference proteome</keyword>